<evidence type="ECO:0000313" key="2">
    <source>
        <dbReference type="EMBL" id="EXC33208.1"/>
    </source>
</evidence>
<name>W9SYQ8_9ROSA</name>
<dbReference type="Proteomes" id="UP000030645">
    <property type="component" value="Unassembled WGS sequence"/>
</dbReference>
<gene>
    <name evidence="2" type="ORF">L484_011185</name>
</gene>
<keyword evidence="3" id="KW-1185">Reference proteome</keyword>
<sequence>MPIKIVTRGKSQKRRQKPNLKTAPSISLGFPARPRDTQITNESLSIARESCHVFAPRSEGFKIALGPCSFRFCPAQTNQWPRLCPRRIAASLIYFTWNFGASPDLHL</sequence>
<feature type="region of interest" description="Disordered" evidence="1">
    <location>
        <begin position="1"/>
        <end position="35"/>
    </location>
</feature>
<organism evidence="2 3">
    <name type="scientific">Morus notabilis</name>
    <dbReference type="NCBI Taxonomy" id="981085"/>
    <lineage>
        <taxon>Eukaryota</taxon>
        <taxon>Viridiplantae</taxon>
        <taxon>Streptophyta</taxon>
        <taxon>Embryophyta</taxon>
        <taxon>Tracheophyta</taxon>
        <taxon>Spermatophyta</taxon>
        <taxon>Magnoliopsida</taxon>
        <taxon>eudicotyledons</taxon>
        <taxon>Gunneridae</taxon>
        <taxon>Pentapetalae</taxon>
        <taxon>rosids</taxon>
        <taxon>fabids</taxon>
        <taxon>Rosales</taxon>
        <taxon>Moraceae</taxon>
        <taxon>Moreae</taxon>
        <taxon>Morus</taxon>
    </lineage>
</organism>
<accession>W9SYQ8</accession>
<dbReference type="AlphaFoldDB" id="W9SYQ8"/>
<dbReference type="EMBL" id="KE346335">
    <property type="protein sequence ID" value="EXC33208.1"/>
    <property type="molecule type" value="Genomic_DNA"/>
</dbReference>
<evidence type="ECO:0000313" key="3">
    <source>
        <dbReference type="Proteomes" id="UP000030645"/>
    </source>
</evidence>
<proteinExistence type="predicted"/>
<evidence type="ECO:0000256" key="1">
    <source>
        <dbReference type="SAM" id="MobiDB-lite"/>
    </source>
</evidence>
<reference evidence="3" key="1">
    <citation type="submission" date="2013-01" db="EMBL/GenBank/DDBJ databases">
        <title>Draft Genome Sequence of a Mulberry Tree, Morus notabilis C.K. Schneid.</title>
        <authorList>
            <person name="He N."/>
            <person name="Zhao S."/>
        </authorList>
    </citation>
    <scope>NUCLEOTIDE SEQUENCE</scope>
</reference>
<protein>
    <submittedName>
        <fullName evidence="2">Uncharacterized protein</fullName>
    </submittedName>
</protein>